<dbReference type="EMBL" id="JBBNAG010000012">
    <property type="protein sequence ID" value="KAK9088650.1"/>
    <property type="molecule type" value="Genomic_DNA"/>
</dbReference>
<feature type="region of interest" description="Disordered" evidence="1">
    <location>
        <begin position="68"/>
        <end position="100"/>
    </location>
</feature>
<gene>
    <name evidence="2" type="ORF">Scep_027732</name>
</gene>
<evidence type="ECO:0000313" key="2">
    <source>
        <dbReference type="EMBL" id="KAK9088650.1"/>
    </source>
</evidence>
<proteinExistence type="predicted"/>
<feature type="region of interest" description="Disordered" evidence="1">
    <location>
        <begin position="208"/>
        <end position="262"/>
    </location>
</feature>
<reference evidence="2 3" key="1">
    <citation type="submission" date="2024-01" db="EMBL/GenBank/DDBJ databases">
        <title>Genome assemblies of Stephania.</title>
        <authorList>
            <person name="Yang L."/>
        </authorList>
    </citation>
    <scope>NUCLEOTIDE SEQUENCE [LARGE SCALE GENOMIC DNA]</scope>
    <source>
        <strain evidence="2">JXDWG</strain>
        <tissue evidence="2">Leaf</tissue>
    </source>
</reference>
<feature type="compositionally biased region" description="Gly residues" evidence="1">
    <location>
        <begin position="208"/>
        <end position="223"/>
    </location>
</feature>
<feature type="compositionally biased region" description="Basic and acidic residues" evidence="1">
    <location>
        <begin position="249"/>
        <end position="262"/>
    </location>
</feature>
<sequence>MLMVEKRIRGEFGKERETTERSRTGRGEGSGDDGCRCSGGGSGKAAAGGDCAILVSGCAGEAETAGQQRGRGTRGQQPAAAASGVAAGLRGGDDGAAPAMRRTDRCGEEARLAETADGEIGAAQQRLRRLDDAVQRQRATHRGARGRRRKASKPAAAAVAAELAATAAWVDQQARGGGCAAVRRGSLRDCAVEMRSSGGRRARAAAAAGGGAGVAGGGDGGAGARQRWRRAADDDVGAQRSASLRRRQRGEQRDERCRADRSVKSTNVDDAIEVRLYAGNQVKGSGCFNRKDLCAPIRVVSGPAGTCRLAGPYKVKGSGALTERIMGVCRTV</sequence>
<dbReference type="Proteomes" id="UP001419268">
    <property type="component" value="Unassembled WGS sequence"/>
</dbReference>
<comment type="caution">
    <text evidence="2">The sequence shown here is derived from an EMBL/GenBank/DDBJ whole genome shotgun (WGS) entry which is preliminary data.</text>
</comment>
<accession>A0AAP0HMT6</accession>
<organism evidence="2 3">
    <name type="scientific">Stephania cephalantha</name>
    <dbReference type="NCBI Taxonomy" id="152367"/>
    <lineage>
        <taxon>Eukaryota</taxon>
        <taxon>Viridiplantae</taxon>
        <taxon>Streptophyta</taxon>
        <taxon>Embryophyta</taxon>
        <taxon>Tracheophyta</taxon>
        <taxon>Spermatophyta</taxon>
        <taxon>Magnoliopsida</taxon>
        <taxon>Ranunculales</taxon>
        <taxon>Menispermaceae</taxon>
        <taxon>Menispermoideae</taxon>
        <taxon>Cissampelideae</taxon>
        <taxon>Stephania</taxon>
    </lineage>
</organism>
<dbReference type="AlphaFoldDB" id="A0AAP0HMT6"/>
<name>A0AAP0HMT6_9MAGN</name>
<evidence type="ECO:0000313" key="3">
    <source>
        <dbReference type="Proteomes" id="UP001419268"/>
    </source>
</evidence>
<feature type="compositionally biased region" description="Basic and acidic residues" evidence="1">
    <location>
        <begin position="1"/>
        <end position="26"/>
    </location>
</feature>
<feature type="region of interest" description="Disordered" evidence="1">
    <location>
        <begin position="1"/>
        <end position="46"/>
    </location>
</feature>
<keyword evidence="3" id="KW-1185">Reference proteome</keyword>
<feature type="compositionally biased region" description="Low complexity" evidence="1">
    <location>
        <begin position="68"/>
        <end position="88"/>
    </location>
</feature>
<protein>
    <submittedName>
        <fullName evidence="2">Uncharacterized protein</fullName>
    </submittedName>
</protein>
<evidence type="ECO:0000256" key="1">
    <source>
        <dbReference type="SAM" id="MobiDB-lite"/>
    </source>
</evidence>